<organism evidence="6">
    <name type="scientific">Candidatus Caldatribacterium californiense</name>
    <dbReference type="NCBI Taxonomy" id="1454726"/>
    <lineage>
        <taxon>Bacteria</taxon>
        <taxon>Pseudomonadati</taxon>
        <taxon>Atribacterota</taxon>
        <taxon>Atribacteria</taxon>
        <taxon>Atribacterales</taxon>
        <taxon>Candidatus Caldatribacteriaceae</taxon>
        <taxon>Candidatus Caldatribacterium</taxon>
    </lineage>
</organism>
<name>A0A7V3YGS8_9BACT</name>
<dbReference type="GO" id="GO:0003677">
    <property type="term" value="F:DNA binding"/>
    <property type="evidence" value="ECO:0007669"/>
    <property type="project" value="UniProtKB-KW"/>
</dbReference>
<dbReference type="InterPro" id="IPR018356">
    <property type="entry name" value="Tscrpt_reg_HTH_DeoR_CS"/>
</dbReference>
<dbReference type="InterPro" id="IPR037171">
    <property type="entry name" value="NagB/RpiA_transferase-like"/>
</dbReference>
<evidence type="ECO:0000256" key="3">
    <source>
        <dbReference type="ARBA" id="ARBA00023163"/>
    </source>
</evidence>
<reference evidence="6" key="1">
    <citation type="journal article" date="2020" name="mSystems">
        <title>Genome- and Community-Level Interaction Insights into Carbon Utilization and Element Cycling Functions of Hydrothermarchaeota in Hydrothermal Sediment.</title>
        <authorList>
            <person name="Zhou Z."/>
            <person name="Liu Y."/>
            <person name="Xu W."/>
            <person name="Pan J."/>
            <person name="Luo Z.H."/>
            <person name="Li M."/>
        </authorList>
    </citation>
    <scope>NUCLEOTIDE SEQUENCE [LARGE SCALE GENOMIC DNA]</scope>
    <source>
        <strain evidence="6">SpSt-747</strain>
    </source>
</reference>
<dbReference type="GO" id="GO:0003700">
    <property type="term" value="F:DNA-binding transcription factor activity"/>
    <property type="evidence" value="ECO:0007669"/>
    <property type="project" value="InterPro"/>
</dbReference>
<dbReference type="Gene3D" id="1.10.10.10">
    <property type="entry name" value="Winged helix-like DNA-binding domain superfamily/Winged helix DNA-binding domain"/>
    <property type="match status" value="1"/>
</dbReference>
<evidence type="ECO:0000259" key="4">
    <source>
        <dbReference type="PROSITE" id="PS50987"/>
    </source>
</evidence>
<dbReference type="SMART" id="SM00420">
    <property type="entry name" value="HTH_DEOR"/>
    <property type="match status" value="1"/>
</dbReference>
<dbReference type="PANTHER" id="PTHR30363:SF44">
    <property type="entry name" value="AGA OPERON TRANSCRIPTIONAL REPRESSOR-RELATED"/>
    <property type="match status" value="1"/>
</dbReference>
<sequence>MPKKAGLIAEERRLKILEALGVRRTLTVKELAEMFGVSEDTVRQDLRVLEKQGLLRRIYGGASRVKTSNVEIPVGLREITNREVKEAIGKEAAKIIEDGDSVIFDASTTALQVARNIDPTRRVTILTSSLDICVSLARQPNFNIIATGGTLHPLSFSFVGPQAENAVRNYYADKLFLGARAVLVDEGYLADVFELEAHLKKVMVASAQEVILVAESRKFQEVAFFKICELTRVNRIFTDENLDTALVRKLEDLGIRVTLVRVKSCGPS</sequence>
<dbReference type="PANTHER" id="PTHR30363">
    <property type="entry name" value="HTH-TYPE TRANSCRIPTIONAL REGULATOR SRLR-RELATED"/>
    <property type="match status" value="1"/>
</dbReference>
<dbReference type="CDD" id="cd00090">
    <property type="entry name" value="HTH_ARSR"/>
    <property type="match status" value="1"/>
</dbReference>
<gene>
    <name evidence="6" type="ORF">ENV30_05550</name>
</gene>
<dbReference type="InterPro" id="IPR011991">
    <property type="entry name" value="ArsR-like_HTH"/>
</dbReference>
<dbReference type="InterPro" id="IPR036390">
    <property type="entry name" value="WH_DNA-bd_sf"/>
</dbReference>
<proteinExistence type="predicted"/>
<dbReference type="InterPro" id="IPR001845">
    <property type="entry name" value="HTH_ArsR_DNA-bd_dom"/>
</dbReference>
<dbReference type="PROSITE" id="PS51000">
    <property type="entry name" value="HTH_DEOR_2"/>
    <property type="match status" value="1"/>
</dbReference>
<accession>A0A7V3YGS8</accession>
<dbReference type="PRINTS" id="PR00037">
    <property type="entry name" value="HTHLACR"/>
</dbReference>
<keyword evidence="1" id="KW-0805">Transcription regulation</keyword>
<keyword evidence="2" id="KW-0238">DNA-binding</keyword>
<dbReference type="Pfam" id="PF00455">
    <property type="entry name" value="DeoRC"/>
    <property type="match status" value="1"/>
</dbReference>
<feature type="domain" description="HTH deoR-type" evidence="5">
    <location>
        <begin position="9"/>
        <end position="64"/>
    </location>
</feature>
<evidence type="ECO:0000256" key="1">
    <source>
        <dbReference type="ARBA" id="ARBA00023015"/>
    </source>
</evidence>
<dbReference type="SMART" id="SM00418">
    <property type="entry name" value="HTH_ARSR"/>
    <property type="match status" value="1"/>
</dbReference>
<dbReference type="PROSITE" id="PS50987">
    <property type="entry name" value="HTH_ARSR_2"/>
    <property type="match status" value="1"/>
</dbReference>
<evidence type="ECO:0000313" key="6">
    <source>
        <dbReference type="EMBL" id="HGI30756.1"/>
    </source>
</evidence>
<protein>
    <submittedName>
        <fullName evidence="6">DeoR/GlpR transcriptional regulator</fullName>
    </submittedName>
</protein>
<feature type="domain" description="HTH arsR-type" evidence="4">
    <location>
        <begin position="1"/>
        <end position="88"/>
    </location>
</feature>
<dbReference type="SUPFAM" id="SSF46785">
    <property type="entry name" value="Winged helix' DNA-binding domain"/>
    <property type="match status" value="1"/>
</dbReference>
<evidence type="ECO:0000259" key="5">
    <source>
        <dbReference type="PROSITE" id="PS51000"/>
    </source>
</evidence>
<dbReference type="SMART" id="SM01134">
    <property type="entry name" value="DeoRC"/>
    <property type="match status" value="1"/>
</dbReference>
<evidence type="ECO:0000256" key="2">
    <source>
        <dbReference type="ARBA" id="ARBA00023125"/>
    </source>
</evidence>
<dbReference type="PROSITE" id="PS00894">
    <property type="entry name" value="HTH_DEOR_1"/>
    <property type="match status" value="1"/>
</dbReference>
<dbReference type="InterPro" id="IPR001034">
    <property type="entry name" value="DeoR_HTH"/>
</dbReference>
<dbReference type="Gene3D" id="3.40.50.1360">
    <property type="match status" value="1"/>
</dbReference>
<dbReference type="AlphaFoldDB" id="A0A7V3YGS8"/>
<dbReference type="InterPro" id="IPR036388">
    <property type="entry name" value="WH-like_DNA-bd_sf"/>
</dbReference>
<keyword evidence="3" id="KW-0804">Transcription</keyword>
<comment type="caution">
    <text evidence="6">The sequence shown here is derived from an EMBL/GenBank/DDBJ whole genome shotgun (WGS) entry which is preliminary data.</text>
</comment>
<dbReference type="Pfam" id="PF08220">
    <property type="entry name" value="HTH_DeoR"/>
    <property type="match status" value="1"/>
</dbReference>
<dbReference type="EMBL" id="DTFV01000077">
    <property type="protein sequence ID" value="HGI30756.1"/>
    <property type="molecule type" value="Genomic_DNA"/>
</dbReference>
<dbReference type="InterPro" id="IPR050313">
    <property type="entry name" value="Carb_Metab_HTH_regulators"/>
</dbReference>
<dbReference type="SUPFAM" id="SSF100950">
    <property type="entry name" value="NagB/RpiA/CoA transferase-like"/>
    <property type="match status" value="1"/>
</dbReference>
<dbReference type="InterPro" id="IPR014036">
    <property type="entry name" value="DeoR-like_C"/>
</dbReference>